<dbReference type="Pfam" id="PF20221">
    <property type="entry name" value="DUF6580"/>
    <property type="match status" value="1"/>
</dbReference>
<evidence type="ECO:0000313" key="2">
    <source>
        <dbReference type="EMBL" id="OGH58834.1"/>
    </source>
</evidence>
<dbReference type="AlphaFoldDB" id="A0A1F6LHP4"/>
<accession>A0A1F6LHP4</accession>
<comment type="caution">
    <text evidence="2">The sequence shown here is derived from an EMBL/GenBank/DDBJ whole genome shotgun (WGS) entry which is preliminary data.</text>
</comment>
<keyword evidence="1" id="KW-1133">Transmembrane helix</keyword>
<feature type="transmembrane region" description="Helical" evidence="1">
    <location>
        <begin position="46"/>
        <end position="65"/>
    </location>
</feature>
<keyword evidence="1" id="KW-0472">Membrane</keyword>
<feature type="transmembrane region" description="Helical" evidence="1">
    <location>
        <begin position="6"/>
        <end position="34"/>
    </location>
</feature>
<evidence type="ECO:0000256" key="1">
    <source>
        <dbReference type="SAM" id="Phobius"/>
    </source>
</evidence>
<protein>
    <recommendedName>
        <fullName evidence="4">ECF transporter S component</fullName>
    </recommendedName>
</protein>
<gene>
    <name evidence="2" type="ORF">A2725_03730</name>
</gene>
<organism evidence="2 3">
    <name type="scientific">Candidatus Magasanikbacteria bacterium RIFCSPHIGHO2_01_FULL_33_34</name>
    <dbReference type="NCBI Taxonomy" id="1798671"/>
    <lineage>
        <taxon>Bacteria</taxon>
        <taxon>Candidatus Magasanikiibacteriota</taxon>
    </lineage>
</organism>
<name>A0A1F6LHP4_9BACT</name>
<feature type="transmembrane region" description="Helical" evidence="1">
    <location>
        <begin position="71"/>
        <end position="87"/>
    </location>
</feature>
<feature type="transmembrane region" description="Helical" evidence="1">
    <location>
        <begin position="144"/>
        <end position="164"/>
    </location>
</feature>
<evidence type="ECO:0008006" key="4">
    <source>
        <dbReference type="Google" id="ProtNLM"/>
    </source>
</evidence>
<feature type="transmembrane region" description="Helical" evidence="1">
    <location>
        <begin position="99"/>
        <end position="124"/>
    </location>
</feature>
<dbReference type="EMBL" id="MFPS01000008">
    <property type="protein sequence ID" value="OGH58834.1"/>
    <property type="molecule type" value="Genomic_DNA"/>
</dbReference>
<dbReference type="InterPro" id="IPR046487">
    <property type="entry name" value="DUF6580"/>
</dbReference>
<keyword evidence="1" id="KW-0812">Transmembrane</keyword>
<dbReference type="Proteomes" id="UP000177067">
    <property type="component" value="Unassembled WGS sequence"/>
</dbReference>
<sequence>MNKNNYIILYFLLAIGITFRFLPHTANFVPIGAIAIFSGLYFPKKYAIIIPVIALIISDFFIGFYSWQIMLSVYGSFVIMGLLGLLARKNKSFGKIAGATILGSLIFFLITNASVWIFGTMYSHSISGLIESYYMALPFFKNSLMGDIFYTFILVGTTESVLYYQNKKSTKQSINI</sequence>
<reference evidence="2 3" key="1">
    <citation type="journal article" date="2016" name="Nat. Commun.">
        <title>Thousands of microbial genomes shed light on interconnected biogeochemical processes in an aquifer system.</title>
        <authorList>
            <person name="Anantharaman K."/>
            <person name="Brown C.T."/>
            <person name="Hug L.A."/>
            <person name="Sharon I."/>
            <person name="Castelle C.J."/>
            <person name="Probst A.J."/>
            <person name="Thomas B.C."/>
            <person name="Singh A."/>
            <person name="Wilkins M.J."/>
            <person name="Karaoz U."/>
            <person name="Brodie E.L."/>
            <person name="Williams K.H."/>
            <person name="Hubbard S.S."/>
            <person name="Banfield J.F."/>
        </authorList>
    </citation>
    <scope>NUCLEOTIDE SEQUENCE [LARGE SCALE GENOMIC DNA]</scope>
</reference>
<proteinExistence type="predicted"/>
<evidence type="ECO:0000313" key="3">
    <source>
        <dbReference type="Proteomes" id="UP000177067"/>
    </source>
</evidence>